<dbReference type="AlphaFoldDB" id="A0A202EA50"/>
<dbReference type="Proteomes" id="UP000196084">
    <property type="component" value="Unassembled WGS sequence"/>
</dbReference>
<dbReference type="SMART" id="SM00852">
    <property type="entry name" value="MoCF_biosynth"/>
    <property type="match status" value="1"/>
</dbReference>
<evidence type="ECO:0000313" key="4">
    <source>
        <dbReference type="Proteomes" id="UP000196084"/>
    </source>
</evidence>
<dbReference type="InterPro" id="IPR036425">
    <property type="entry name" value="MoaB/Mog-like_dom_sf"/>
</dbReference>
<organism evidence="3 4">
    <name type="scientific">Natronolimnobius baerhuensis</name>
    <dbReference type="NCBI Taxonomy" id="253108"/>
    <lineage>
        <taxon>Archaea</taxon>
        <taxon>Methanobacteriati</taxon>
        <taxon>Methanobacteriota</taxon>
        <taxon>Stenosarchaea group</taxon>
        <taxon>Halobacteria</taxon>
        <taxon>Halobacteriales</taxon>
        <taxon>Natrialbaceae</taxon>
        <taxon>Natronolimnobius</taxon>
    </lineage>
</organism>
<name>A0A202EA50_9EURY</name>
<accession>A0A202EA50</accession>
<gene>
    <name evidence="3" type="ORF">B2G88_10775</name>
</gene>
<evidence type="ECO:0000259" key="2">
    <source>
        <dbReference type="SMART" id="SM00852"/>
    </source>
</evidence>
<dbReference type="PANTHER" id="PTHR43232:SF2">
    <property type="entry name" value="MOLYBDENUM COFACTOR BIOSYNTHESIS PROTEIN B"/>
    <property type="match status" value="1"/>
</dbReference>
<dbReference type="RefSeq" id="WP_054862551.1">
    <property type="nucleotide sequence ID" value="NZ_MWPH01000002.1"/>
</dbReference>
<dbReference type="EMBL" id="MWPH01000002">
    <property type="protein sequence ID" value="OVE84850.1"/>
    <property type="molecule type" value="Genomic_DNA"/>
</dbReference>
<dbReference type="InterPro" id="IPR001453">
    <property type="entry name" value="MoaB/Mog_dom"/>
</dbReference>
<dbReference type="OrthoDB" id="205337at2157"/>
<protein>
    <submittedName>
        <fullName evidence="3">Molybdenum cofactor biosynthesis protein</fullName>
    </submittedName>
</protein>
<dbReference type="NCBIfam" id="TIGR00177">
    <property type="entry name" value="molyb_syn"/>
    <property type="match status" value="1"/>
</dbReference>
<evidence type="ECO:0000313" key="3">
    <source>
        <dbReference type="EMBL" id="OVE84850.1"/>
    </source>
</evidence>
<reference evidence="3 4" key="1">
    <citation type="submission" date="2017-02" db="EMBL/GenBank/DDBJ databases">
        <title>Natronthermophilus aegyptiacus gen. nov.,sp. nov., an aerobic, extremely halophilic alkalithermophilic archaeon isolated from the athalassohaline Wadi An Natrun, Egypt.</title>
        <authorList>
            <person name="Zhao B."/>
        </authorList>
    </citation>
    <scope>NUCLEOTIDE SEQUENCE [LARGE SCALE GENOMIC DNA]</scope>
    <source>
        <strain evidence="3 4">CGMCC 1.3597</strain>
    </source>
</reference>
<feature type="region of interest" description="Disordered" evidence="1">
    <location>
        <begin position="202"/>
        <end position="238"/>
    </location>
</feature>
<evidence type="ECO:0000256" key="1">
    <source>
        <dbReference type="SAM" id="MobiDB-lite"/>
    </source>
</evidence>
<dbReference type="Pfam" id="PF00994">
    <property type="entry name" value="MoCF_biosynth"/>
    <property type="match status" value="1"/>
</dbReference>
<dbReference type="PANTHER" id="PTHR43232">
    <property type="entry name" value="MOLYBDENUM COFACTOR BIOSYNTHESIS PROTEIN B"/>
    <property type="match status" value="1"/>
</dbReference>
<feature type="compositionally biased region" description="Low complexity" evidence="1">
    <location>
        <begin position="15"/>
        <end position="35"/>
    </location>
</feature>
<dbReference type="GO" id="GO:0005829">
    <property type="term" value="C:cytosol"/>
    <property type="evidence" value="ECO:0007669"/>
    <property type="project" value="TreeGrafter"/>
</dbReference>
<dbReference type="Gene3D" id="3.40.980.10">
    <property type="entry name" value="MoaB/Mog-like domain"/>
    <property type="match status" value="1"/>
</dbReference>
<feature type="compositionally biased region" description="Acidic residues" evidence="1">
    <location>
        <begin position="1"/>
        <end position="14"/>
    </location>
</feature>
<dbReference type="GO" id="GO:0006777">
    <property type="term" value="P:Mo-molybdopterin cofactor biosynthetic process"/>
    <property type="evidence" value="ECO:0007669"/>
    <property type="project" value="InterPro"/>
</dbReference>
<feature type="domain" description="MoaB/Mog" evidence="2">
    <location>
        <begin position="54"/>
        <end position="198"/>
    </location>
</feature>
<keyword evidence="4" id="KW-1185">Reference proteome</keyword>
<dbReference type="SUPFAM" id="SSF53218">
    <property type="entry name" value="Molybdenum cofactor biosynthesis proteins"/>
    <property type="match status" value="1"/>
</dbReference>
<dbReference type="InterPro" id="IPR012245">
    <property type="entry name" value="MoaB"/>
</dbReference>
<feature type="region of interest" description="Disordered" evidence="1">
    <location>
        <begin position="1"/>
        <end position="49"/>
    </location>
</feature>
<sequence>MTGDETPNEGDSDAETASPTATEDASEAAETTATETDTETDADSNSESASLEVGVITIAANRSLASDDAGTAIETALEEAGHNLTTREHVAAEHDRVQSIVLRLIERDDVDLVITAGATSIEPDDVVIEAVDPLLDKELTAFRELFTMYAADRIGTRVVAMRTLAGVADGKPVFCLPGNPDATELATEKVILPEATHLIDLARADDAETESAAEPALSDDDDSEDTTSEDADETDTSS</sequence>
<comment type="caution">
    <text evidence="3">The sequence shown here is derived from an EMBL/GenBank/DDBJ whole genome shotgun (WGS) entry which is preliminary data.</text>
</comment>
<proteinExistence type="predicted"/>
<feature type="compositionally biased region" description="Acidic residues" evidence="1">
    <location>
        <begin position="207"/>
        <end position="238"/>
    </location>
</feature>